<protein>
    <recommendedName>
        <fullName evidence="1">Sialidase domain-containing protein</fullName>
    </recommendedName>
</protein>
<name>A0A381UY57_9ZZZZ</name>
<feature type="domain" description="Sialidase" evidence="1">
    <location>
        <begin position="170"/>
        <end position="336"/>
    </location>
</feature>
<dbReference type="SUPFAM" id="SSF50939">
    <property type="entry name" value="Sialidases"/>
    <property type="match status" value="1"/>
</dbReference>
<reference evidence="2" key="1">
    <citation type="submission" date="2018-05" db="EMBL/GenBank/DDBJ databases">
        <authorList>
            <person name="Lanie J.A."/>
            <person name="Ng W.-L."/>
            <person name="Kazmierczak K.M."/>
            <person name="Andrzejewski T.M."/>
            <person name="Davidsen T.M."/>
            <person name="Wayne K.J."/>
            <person name="Tettelin H."/>
            <person name="Glass J.I."/>
            <person name="Rusch D."/>
            <person name="Podicherti R."/>
            <person name="Tsui H.-C.T."/>
            <person name="Winkler M.E."/>
        </authorList>
    </citation>
    <scope>NUCLEOTIDE SEQUENCE</scope>
</reference>
<dbReference type="EMBL" id="UINC01007392">
    <property type="protein sequence ID" value="SVA33062.1"/>
    <property type="molecule type" value="Genomic_DNA"/>
</dbReference>
<sequence length="359" mass="40096">MKHVIVYKEAGRYAGWPANYGIWNWGDEIVTGFTLGFHSDEGGFHFRDKNRPFTTMQSRSMDGGLTWDTAEAPLSAPGDVAISADEHMNLSLGPVHSRSNPPESFNKTIHFLNPDFAMLMGRTGLTKGCESYFFLTYDRCATWQGPYSFPMFGELGIAARTDIIKDRSDTHRAKLFLSSTKPDGDEGRVFCAETQNGGRSFKFISWIRETPEGFDIMPSSLKLTSGRLMTALRCRSSDNNRGWIDLMYSDDGAISWSQLSKPVVNTGTGGNPPAMLRLSDGRICLIYGYRDEGSGVRYVVSEDEGETWGKEIILREDAGNHDIGYPRVVERTDGNLVAVYYHNDVANGERYIAATIWKP</sequence>
<accession>A0A381UY57</accession>
<dbReference type="Pfam" id="PF13088">
    <property type="entry name" value="BNR_2"/>
    <property type="match status" value="1"/>
</dbReference>
<dbReference type="InterPro" id="IPR036278">
    <property type="entry name" value="Sialidase_sf"/>
</dbReference>
<proteinExistence type="predicted"/>
<gene>
    <name evidence="2" type="ORF">METZ01_LOCUS85916</name>
</gene>
<evidence type="ECO:0000313" key="2">
    <source>
        <dbReference type="EMBL" id="SVA33062.1"/>
    </source>
</evidence>
<dbReference type="Gene3D" id="2.120.10.10">
    <property type="match status" value="1"/>
</dbReference>
<dbReference type="AlphaFoldDB" id="A0A381UY57"/>
<evidence type="ECO:0000259" key="1">
    <source>
        <dbReference type="Pfam" id="PF13088"/>
    </source>
</evidence>
<dbReference type="CDD" id="cd15482">
    <property type="entry name" value="Sialidase_non-viral"/>
    <property type="match status" value="1"/>
</dbReference>
<dbReference type="InterPro" id="IPR011040">
    <property type="entry name" value="Sialidase"/>
</dbReference>
<organism evidence="2">
    <name type="scientific">marine metagenome</name>
    <dbReference type="NCBI Taxonomy" id="408172"/>
    <lineage>
        <taxon>unclassified sequences</taxon>
        <taxon>metagenomes</taxon>
        <taxon>ecological metagenomes</taxon>
    </lineage>
</organism>